<keyword evidence="2" id="KW-1133">Transmembrane helix</keyword>
<feature type="transmembrane region" description="Helical" evidence="2">
    <location>
        <begin position="107"/>
        <end position="126"/>
    </location>
</feature>
<name>A0ABU0S4P6_9HYPH</name>
<sequence length="127" mass="13566">MVQSINNAGSQQALESNWNDENAMRKFERAADGATRQRKHEILDDKQRPNSVELGASSKSIDQKPLAAPPQTSLPPDKSSSVDIRSNIAPAIQNADAKPAPSAKSRYVAAAVLTALIAIIACVIYLA</sequence>
<organism evidence="3 4">
    <name type="scientific">Phyllobacterium ifriqiyense</name>
    <dbReference type="NCBI Taxonomy" id="314238"/>
    <lineage>
        <taxon>Bacteria</taxon>
        <taxon>Pseudomonadati</taxon>
        <taxon>Pseudomonadota</taxon>
        <taxon>Alphaproteobacteria</taxon>
        <taxon>Hyphomicrobiales</taxon>
        <taxon>Phyllobacteriaceae</taxon>
        <taxon>Phyllobacterium</taxon>
    </lineage>
</organism>
<comment type="caution">
    <text evidence="3">The sequence shown here is derived from an EMBL/GenBank/DDBJ whole genome shotgun (WGS) entry which is preliminary data.</text>
</comment>
<feature type="region of interest" description="Disordered" evidence="1">
    <location>
        <begin position="1"/>
        <end position="102"/>
    </location>
</feature>
<evidence type="ECO:0000313" key="3">
    <source>
        <dbReference type="EMBL" id="MDQ0995730.1"/>
    </source>
</evidence>
<evidence type="ECO:0000256" key="1">
    <source>
        <dbReference type="SAM" id="MobiDB-lite"/>
    </source>
</evidence>
<dbReference type="EMBL" id="JAUSZT010000002">
    <property type="protein sequence ID" value="MDQ0995730.1"/>
    <property type="molecule type" value="Genomic_DNA"/>
</dbReference>
<evidence type="ECO:0000313" key="4">
    <source>
        <dbReference type="Proteomes" id="UP001237780"/>
    </source>
</evidence>
<protein>
    <submittedName>
        <fullName evidence="3">Uncharacterized protein</fullName>
    </submittedName>
</protein>
<keyword evidence="2" id="KW-0472">Membrane</keyword>
<dbReference type="Proteomes" id="UP001237780">
    <property type="component" value="Unassembled WGS sequence"/>
</dbReference>
<keyword evidence="2" id="KW-0812">Transmembrane</keyword>
<gene>
    <name evidence="3" type="ORF">QFZ34_000907</name>
</gene>
<reference evidence="3 4" key="1">
    <citation type="submission" date="2023-07" db="EMBL/GenBank/DDBJ databases">
        <title>Comparative genomics of wheat-associated soil bacteria to identify genetic determinants of phenazine resistance.</title>
        <authorList>
            <person name="Mouncey N."/>
        </authorList>
    </citation>
    <scope>NUCLEOTIDE SEQUENCE [LARGE SCALE GENOMIC DNA]</scope>
    <source>
        <strain evidence="3 4">W4I11</strain>
    </source>
</reference>
<feature type="compositionally biased region" description="Basic and acidic residues" evidence="1">
    <location>
        <begin position="22"/>
        <end position="31"/>
    </location>
</feature>
<evidence type="ECO:0000256" key="2">
    <source>
        <dbReference type="SAM" id="Phobius"/>
    </source>
</evidence>
<keyword evidence="4" id="KW-1185">Reference proteome</keyword>
<proteinExistence type="predicted"/>
<feature type="compositionally biased region" description="Polar residues" evidence="1">
    <location>
        <begin position="1"/>
        <end position="20"/>
    </location>
</feature>
<accession>A0ABU0S4P6</accession>
<dbReference type="RefSeq" id="WP_307277417.1">
    <property type="nucleotide sequence ID" value="NZ_JAUSZT010000002.1"/>
</dbReference>